<feature type="region of interest" description="Disordered" evidence="1">
    <location>
        <begin position="645"/>
        <end position="678"/>
    </location>
</feature>
<dbReference type="EMBL" id="JAPZBU010000005">
    <property type="protein sequence ID" value="KAJ5404174.1"/>
    <property type="molecule type" value="Genomic_DNA"/>
</dbReference>
<dbReference type="GeneID" id="81367662"/>
<evidence type="ECO:0000313" key="3">
    <source>
        <dbReference type="EMBL" id="KAJ5404174.1"/>
    </source>
</evidence>
<feature type="region of interest" description="Disordered" evidence="1">
    <location>
        <begin position="97"/>
        <end position="327"/>
    </location>
</feature>
<feature type="compositionally biased region" description="Basic and acidic residues" evidence="1">
    <location>
        <begin position="137"/>
        <end position="166"/>
    </location>
</feature>
<evidence type="ECO:0000256" key="1">
    <source>
        <dbReference type="SAM" id="MobiDB-lite"/>
    </source>
</evidence>
<feature type="compositionally biased region" description="Basic residues" evidence="1">
    <location>
        <begin position="176"/>
        <end position="185"/>
    </location>
</feature>
<evidence type="ECO:0000259" key="2">
    <source>
        <dbReference type="Pfam" id="PF09458"/>
    </source>
</evidence>
<feature type="domain" description="H-type lectin" evidence="2">
    <location>
        <begin position="1228"/>
        <end position="1320"/>
    </location>
</feature>
<dbReference type="InterPro" id="IPR037221">
    <property type="entry name" value="H-type_lectin_dom_sf"/>
</dbReference>
<organism evidence="3 4">
    <name type="scientific">Penicillium cosmopolitanum</name>
    <dbReference type="NCBI Taxonomy" id="1131564"/>
    <lineage>
        <taxon>Eukaryota</taxon>
        <taxon>Fungi</taxon>
        <taxon>Dikarya</taxon>
        <taxon>Ascomycota</taxon>
        <taxon>Pezizomycotina</taxon>
        <taxon>Eurotiomycetes</taxon>
        <taxon>Eurotiomycetidae</taxon>
        <taxon>Eurotiales</taxon>
        <taxon>Aspergillaceae</taxon>
        <taxon>Penicillium</taxon>
    </lineage>
</organism>
<dbReference type="Pfam" id="PF09458">
    <property type="entry name" value="H_lectin"/>
    <property type="match status" value="3"/>
</dbReference>
<dbReference type="GO" id="GO:0005854">
    <property type="term" value="C:nascent polypeptide-associated complex"/>
    <property type="evidence" value="ECO:0007669"/>
    <property type="project" value="InterPro"/>
</dbReference>
<feature type="region of interest" description="Disordered" evidence="1">
    <location>
        <begin position="1083"/>
        <end position="1112"/>
    </location>
</feature>
<reference evidence="3" key="2">
    <citation type="journal article" date="2023" name="IMA Fungus">
        <title>Comparative genomic study of the Penicillium genus elucidates a diverse pangenome and 15 lateral gene transfer events.</title>
        <authorList>
            <person name="Petersen C."/>
            <person name="Sorensen T."/>
            <person name="Nielsen M.R."/>
            <person name="Sondergaard T.E."/>
            <person name="Sorensen J.L."/>
            <person name="Fitzpatrick D.A."/>
            <person name="Frisvad J.C."/>
            <person name="Nielsen K.L."/>
        </authorList>
    </citation>
    <scope>NUCLEOTIDE SEQUENCE</scope>
    <source>
        <strain evidence="3">IBT 29677</strain>
    </source>
</reference>
<name>A0A9X0BC23_9EURO</name>
<dbReference type="InterPro" id="IPR019019">
    <property type="entry name" value="H-type_lectin_domain"/>
</dbReference>
<feature type="compositionally biased region" description="Basic and acidic residues" evidence="1">
    <location>
        <begin position="767"/>
        <end position="785"/>
    </location>
</feature>
<feature type="compositionally biased region" description="Basic and acidic residues" evidence="1">
    <location>
        <begin position="1083"/>
        <end position="1110"/>
    </location>
</feature>
<feature type="compositionally biased region" description="Basic and acidic residues" evidence="1">
    <location>
        <begin position="646"/>
        <end position="663"/>
    </location>
</feature>
<feature type="domain" description="H-type lectin" evidence="2">
    <location>
        <begin position="1345"/>
        <end position="1410"/>
    </location>
</feature>
<feature type="domain" description="H-type lectin" evidence="2">
    <location>
        <begin position="1139"/>
        <end position="1200"/>
    </location>
</feature>
<reference evidence="3" key="1">
    <citation type="submission" date="2022-12" db="EMBL/GenBank/DDBJ databases">
        <authorList>
            <person name="Petersen C."/>
        </authorList>
    </citation>
    <scope>NUCLEOTIDE SEQUENCE</scope>
    <source>
        <strain evidence="3">IBT 29677</strain>
    </source>
</reference>
<feature type="compositionally biased region" description="Basic and acidic residues" evidence="1">
    <location>
        <begin position="191"/>
        <end position="203"/>
    </location>
</feature>
<evidence type="ECO:0000313" key="4">
    <source>
        <dbReference type="Proteomes" id="UP001147747"/>
    </source>
</evidence>
<dbReference type="GO" id="GO:0030246">
    <property type="term" value="F:carbohydrate binding"/>
    <property type="evidence" value="ECO:0007669"/>
    <property type="project" value="InterPro"/>
</dbReference>
<protein>
    <recommendedName>
        <fullName evidence="2">H-type lectin domain-containing protein</fullName>
    </recommendedName>
</protein>
<feature type="compositionally biased region" description="Basic and acidic residues" evidence="1">
    <location>
        <begin position="272"/>
        <end position="327"/>
    </location>
</feature>
<dbReference type="Proteomes" id="UP001147747">
    <property type="component" value="Unassembled WGS sequence"/>
</dbReference>
<dbReference type="Gene3D" id="2.60.40.2080">
    <property type="match status" value="3"/>
</dbReference>
<gene>
    <name evidence="3" type="ORF">N7509_004045</name>
</gene>
<sequence>MSLLLAPYNNAMRLGQGFNSYTQQICIDDAVVMDPDRSENVVTNDGTTMRIMAQKSATPSAWTRQKEVLVENPATAVLVANARKAVDETKLIEEQLAAEEAEGESWSKSAGKDEEEDEEPEDSPKESDSVDDLADADEARKEVECKAAEREVADADATKEDGKSENAETGSEPVKSKPKSPKTRARANSSSEKEPEDATKTDRAAILANLQANAERPKPKNSAKRSLSSDRAQQHTAEKSTTPIDRAAIKAALTKTNSAGPPVKSAQEVAEATEREKEEKELLTEDRAYRRSLEKEAREDERKRRSEERKEQEAIRSEKREWDAKRREDARKAIDNAANLKAMSMEDMAKIRQQNQFVERFNGMSEQTTKYDFDPTAPRGPSQTVIYTSRFVDRLSDVMDDMSVSGSLSIKAGKIGGSGKGSFVDSDKFKESDLNFYISVKVINQTINFKDALVYNPLRSVDKDNFREVYGDSFISGFLEGGEFNALVSMKILNKAKKTDIQAEAKVALTAGPVQIEAEANVGVARSNIETNTETTIQVSWSGGGHIKPMEQQWDIQSLMSAAARFPDLVADCPQRTYAILTKYDALRSFVARKPAAYTALQYENAQIYTNTLLDTFVSYKALYKRLGEQVFQVQGKTMEIQQWSDSDKVATTKDNQRKEESALTKAAQKGTKDKTGFYPFKEETSRFEASITGLSDARKAVRRQMARIVNEVSLIEQDPKLATDEDHEEPFQASTAFEERLPTVVVPERLRIKSNPLSGRRIQAKALDEKEQQQAIQDDAKNEEGPPLFTPTDKLSAKEQEAMQALVNTDPAIGDNFRVSTPAGDDSKGKPFNNLDYLKPDWEVRSIRAEIAEGALVYLAVSYENGLLVEKGASRNGSRIKKFGPFFPGERISSASIEHGRRLREKDSQVLGLRLFTNRGRGLVARALRSEPGTAPADSGAKDAQPIKTIVRDGVPYENVGVTYLDVPFNPGTIKGFFGRSEDNSESGKIWRLGIVWCRTGESVDDTAEHFGDTGDVIDSEDFALLQKDQSTSTKSLEDTKAELAKMKSTLATAQKDQSDSTNSLQDTKAQLAKMQIELEATRRDLGEARSTSTKKDEQLQQLNDDQKKRPVFTFEPQSGIISGWQAGVNSYKRPSHQFSQAYSISPKMIYGLAYMDCEQETHNRSMKVSVPDITPSGFTAHLESFNGCNAFGIECAWMTLPSDLHLEYGSVDTNGAGAGVKDNIRQRIVFNQGFSSPPKICVWFQEIDYPSMKMALNADVYNNPIFSASLPGMIASASNNYTAIRVTADDITDTSFTLSLASWLDRKYTNIRAGWFAYPAEQDGKRVRSGREKVTRAQPTSNKQVPFSQPFSRTPATFSAISEIDFGSAKHLRMKCKATAPNERELKLDYGTWDDSEMDHADITWIAIE</sequence>
<dbReference type="GO" id="GO:0007155">
    <property type="term" value="P:cell adhesion"/>
    <property type="evidence" value="ECO:0007669"/>
    <property type="project" value="InterPro"/>
</dbReference>
<dbReference type="PANTHER" id="PTHR21713">
    <property type="entry name" value="NASCENT POLYPEPTIDE ASSOCIATED COMPLEX ALPHA SUBUNIT-RELATED"/>
    <property type="match status" value="1"/>
</dbReference>
<dbReference type="SUPFAM" id="SSF141086">
    <property type="entry name" value="Agglutinin HPA-like"/>
    <property type="match status" value="2"/>
</dbReference>
<comment type="caution">
    <text evidence="3">The sequence shown here is derived from an EMBL/GenBank/DDBJ whole genome shotgun (WGS) entry which is preliminary data.</text>
</comment>
<feature type="region of interest" description="Disordered" evidence="1">
    <location>
        <begin position="767"/>
        <end position="793"/>
    </location>
</feature>
<keyword evidence="4" id="KW-1185">Reference proteome</keyword>
<dbReference type="OrthoDB" id="4361788at2759"/>
<dbReference type="InterPro" id="IPR016641">
    <property type="entry name" value="EGD2/NACA0like"/>
</dbReference>
<accession>A0A9X0BC23</accession>
<dbReference type="RefSeq" id="XP_056491416.1">
    <property type="nucleotide sequence ID" value="XM_056628682.1"/>
</dbReference>
<proteinExistence type="predicted"/>